<evidence type="ECO:0000256" key="2">
    <source>
        <dbReference type="ARBA" id="ARBA00007534"/>
    </source>
</evidence>
<comment type="catalytic activity">
    <reaction evidence="9 12">
        <text>cutin + H2O = cutin monomers.</text>
        <dbReference type="EC" id="3.1.1.74"/>
    </reaction>
</comment>
<protein>
    <recommendedName>
        <fullName evidence="3 12">Cutinase</fullName>
        <ecNumber evidence="3 12">3.1.1.74</ecNumber>
    </recommendedName>
</protein>
<feature type="active site" description="Proton donor/acceptor" evidence="10">
    <location>
        <position position="225"/>
    </location>
</feature>
<comment type="similarity">
    <text evidence="2 12">Belongs to the cutinase family.</text>
</comment>
<evidence type="ECO:0000256" key="9">
    <source>
        <dbReference type="ARBA" id="ARBA00034045"/>
    </source>
</evidence>
<dbReference type="OMA" id="YHNSANA"/>
<evidence type="ECO:0000256" key="10">
    <source>
        <dbReference type="PIRSR" id="PIRSR611150-1"/>
    </source>
</evidence>
<accession>R7YN00</accession>
<organism evidence="13 14">
    <name type="scientific">Coniosporium apollinis (strain CBS 100218)</name>
    <name type="common">Rock-inhabiting black yeast</name>
    <dbReference type="NCBI Taxonomy" id="1168221"/>
    <lineage>
        <taxon>Eukaryota</taxon>
        <taxon>Fungi</taxon>
        <taxon>Dikarya</taxon>
        <taxon>Ascomycota</taxon>
        <taxon>Pezizomycotina</taxon>
        <taxon>Dothideomycetes</taxon>
        <taxon>Dothideomycetes incertae sedis</taxon>
        <taxon>Coniosporium</taxon>
    </lineage>
</organism>
<evidence type="ECO:0000256" key="1">
    <source>
        <dbReference type="ARBA" id="ARBA00004613"/>
    </source>
</evidence>
<comment type="subcellular location">
    <subcellularLocation>
        <location evidence="1 12">Secreted</location>
    </subcellularLocation>
</comment>
<keyword evidence="14" id="KW-1185">Reference proteome</keyword>
<evidence type="ECO:0000256" key="3">
    <source>
        <dbReference type="ARBA" id="ARBA00013095"/>
    </source>
</evidence>
<dbReference type="PANTHER" id="PTHR48250">
    <property type="entry name" value="CUTINASE 2-RELATED"/>
    <property type="match status" value="1"/>
</dbReference>
<dbReference type="GO" id="GO:0005576">
    <property type="term" value="C:extracellular region"/>
    <property type="evidence" value="ECO:0007669"/>
    <property type="project" value="UniProtKB-SubCell"/>
</dbReference>
<evidence type="ECO:0000313" key="13">
    <source>
        <dbReference type="EMBL" id="EON63238.1"/>
    </source>
</evidence>
<evidence type="ECO:0000256" key="4">
    <source>
        <dbReference type="ARBA" id="ARBA00022487"/>
    </source>
</evidence>
<proteinExistence type="inferred from homology"/>
<evidence type="ECO:0000256" key="6">
    <source>
        <dbReference type="ARBA" id="ARBA00022729"/>
    </source>
</evidence>
<keyword evidence="6 12" id="KW-0732">Signal</keyword>
<evidence type="ECO:0000256" key="12">
    <source>
        <dbReference type="RuleBase" id="RU361263"/>
    </source>
</evidence>
<dbReference type="HOGENOM" id="CLU_040058_2_2_1"/>
<feature type="active site" description="Nucleophile" evidence="10">
    <location>
        <position position="160"/>
    </location>
</feature>
<dbReference type="PANTHER" id="PTHR48250:SF3">
    <property type="entry name" value="CUTINASE 1-RELATED"/>
    <property type="match status" value="1"/>
</dbReference>
<dbReference type="SMART" id="SM01110">
    <property type="entry name" value="Cutinase"/>
    <property type="match status" value="1"/>
</dbReference>
<dbReference type="RefSeq" id="XP_007778555.1">
    <property type="nucleotide sequence ID" value="XM_007780365.1"/>
</dbReference>
<dbReference type="STRING" id="1168221.R7YN00"/>
<reference evidence="14" key="1">
    <citation type="submission" date="2012-06" db="EMBL/GenBank/DDBJ databases">
        <title>The genome sequence of Coniosporium apollinis CBS 100218.</title>
        <authorList>
            <consortium name="The Broad Institute Genome Sequencing Platform"/>
            <person name="Cuomo C."/>
            <person name="Gorbushina A."/>
            <person name="Noack S."/>
            <person name="Walker B."/>
            <person name="Young S.K."/>
            <person name="Zeng Q."/>
            <person name="Gargeya S."/>
            <person name="Fitzgerald M."/>
            <person name="Haas B."/>
            <person name="Abouelleil A."/>
            <person name="Alvarado L."/>
            <person name="Arachchi H.M."/>
            <person name="Berlin A.M."/>
            <person name="Chapman S.B."/>
            <person name="Goldberg J."/>
            <person name="Griggs A."/>
            <person name="Gujja S."/>
            <person name="Hansen M."/>
            <person name="Howarth C."/>
            <person name="Imamovic A."/>
            <person name="Larimer J."/>
            <person name="McCowan C."/>
            <person name="Montmayeur A."/>
            <person name="Murphy C."/>
            <person name="Neiman D."/>
            <person name="Pearson M."/>
            <person name="Priest M."/>
            <person name="Roberts A."/>
            <person name="Saif S."/>
            <person name="Shea T."/>
            <person name="Sisk P."/>
            <person name="Sykes S."/>
            <person name="Wortman J."/>
            <person name="Nusbaum C."/>
            <person name="Birren B."/>
        </authorList>
    </citation>
    <scope>NUCLEOTIDE SEQUENCE [LARGE SCALE GENOMIC DNA]</scope>
    <source>
        <strain evidence="14">CBS 100218</strain>
    </source>
</reference>
<evidence type="ECO:0000256" key="5">
    <source>
        <dbReference type="ARBA" id="ARBA00022525"/>
    </source>
</evidence>
<sequence length="245" mass="25202">MKPTQALLSLFSLLPLISALPAAVPEADALPEALPEAEPTLTGLSDLQDLQTRDLAIRALGDATQNDLTNGSPCKDITIIFARGTTEDGNVGTSTGPPFFEALGRLVGPSRVAVQGVNYAANVGGFLAGGDRAGSALMAQLAARAVTQCPRTKLVLGGYSQGAQVVHNAAAQLSAATANFVSSVVTFGDPFKNRGFGSIPSSKVKIFCNWGDNICDGGVLVLYPHLTYRNDAAAAAAFVKSKAGI</sequence>
<dbReference type="InterPro" id="IPR011150">
    <property type="entry name" value="Cutinase_monf"/>
</dbReference>
<dbReference type="EMBL" id="JH767562">
    <property type="protein sequence ID" value="EON63238.1"/>
    <property type="molecule type" value="Genomic_DNA"/>
</dbReference>
<dbReference type="InterPro" id="IPR000675">
    <property type="entry name" value="Cutinase/axe"/>
</dbReference>
<evidence type="ECO:0000256" key="11">
    <source>
        <dbReference type="PIRSR" id="PIRSR611150-2"/>
    </source>
</evidence>
<dbReference type="eggNOG" id="ENOG502S3AW">
    <property type="taxonomic scope" value="Eukaryota"/>
</dbReference>
<dbReference type="Proteomes" id="UP000016924">
    <property type="component" value="Unassembled WGS sequence"/>
</dbReference>
<dbReference type="PROSITE" id="PS00931">
    <property type="entry name" value="CUTINASE_2"/>
    <property type="match status" value="1"/>
</dbReference>
<gene>
    <name evidence="13" type="ORF">W97_02465</name>
</gene>
<evidence type="ECO:0000313" key="14">
    <source>
        <dbReference type="Proteomes" id="UP000016924"/>
    </source>
</evidence>
<feature type="signal peptide" evidence="12">
    <location>
        <begin position="1"/>
        <end position="19"/>
    </location>
</feature>
<dbReference type="PRINTS" id="PR00129">
    <property type="entry name" value="CUTINASE"/>
</dbReference>
<keyword evidence="8 11" id="KW-1015">Disulfide bond</keyword>
<evidence type="ECO:0000256" key="7">
    <source>
        <dbReference type="ARBA" id="ARBA00022801"/>
    </source>
</evidence>
<dbReference type="SUPFAM" id="SSF53474">
    <property type="entry name" value="alpha/beta-Hydrolases"/>
    <property type="match status" value="1"/>
</dbReference>
<evidence type="ECO:0000256" key="8">
    <source>
        <dbReference type="ARBA" id="ARBA00023157"/>
    </source>
</evidence>
<dbReference type="GO" id="GO:0050525">
    <property type="term" value="F:cutinase activity"/>
    <property type="evidence" value="ECO:0007669"/>
    <property type="project" value="UniProtKB-UniRule"/>
</dbReference>
<dbReference type="AlphaFoldDB" id="R7YN00"/>
<feature type="active site" evidence="10">
    <location>
        <position position="212"/>
    </location>
</feature>
<comment type="function">
    <text evidence="12">Catalyzes the hydrolysis of complex carboxylic polyesters found in the cell wall of plants. Degrades cutin, a macromolecule that forms the structure of the plant cuticle.</text>
</comment>
<keyword evidence="5 12" id="KW-0964">Secreted</keyword>
<dbReference type="Gene3D" id="3.40.50.1820">
    <property type="entry name" value="alpha/beta hydrolase"/>
    <property type="match status" value="1"/>
</dbReference>
<dbReference type="GeneID" id="19899776"/>
<dbReference type="EC" id="3.1.1.74" evidence="3 12"/>
<name>R7YN00_CONA1</name>
<keyword evidence="7 12" id="KW-0378">Hydrolase</keyword>
<dbReference type="OrthoDB" id="2975078at2759"/>
<dbReference type="InterPro" id="IPR043579">
    <property type="entry name" value="CUTINASE_2"/>
</dbReference>
<dbReference type="InterPro" id="IPR043580">
    <property type="entry name" value="CUTINASE_1"/>
</dbReference>
<feature type="chain" id="PRO_5005145862" description="Cutinase" evidence="12">
    <location>
        <begin position="20"/>
        <end position="245"/>
    </location>
</feature>
<feature type="disulfide bond" evidence="11">
    <location>
        <begin position="74"/>
        <end position="149"/>
    </location>
</feature>
<keyword evidence="4 12" id="KW-0719">Serine esterase</keyword>
<dbReference type="Pfam" id="PF01083">
    <property type="entry name" value="Cutinase"/>
    <property type="match status" value="1"/>
</dbReference>
<dbReference type="PROSITE" id="PS00155">
    <property type="entry name" value="CUTINASE_1"/>
    <property type="match status" value="1"/>
</dbReference>
<dbReference type="GO" id="GO:0016052">
    <property type="term" value="P:carbohydrate catabolic process"/>
    <property type="evidence" value="ECO:0007669"/>
    <property type="project" value="TreeGrafter"/>
</dbReference>
<dbReference type="InterPro" id="IPR029058">
    <property type="entry name" value="AB_hydrolase_fold"/>
</dbReference>
<feature type="disulfide bond" evidence="11">
    <location>
        <begin position="208"/>
        <end position="215"/>
    </location>
</feature>